<comment type="caution">
    <text evidence="2">The sequence shown here is derived from an EMBL/GenBank/DDBJ whole genome shotgun (WGS) entry which is preliminary data.</text>
</comment>
<dbReference type="PANTHER" id="PTHR38593">
    <property type="entry name" value="BLR2558 PROTEIN"/>
    <property type="match status" value="1"/>
</dbReference>
<protein>
    <recommendedName>
        <fullName evidence="1">DUF4142 domain-containing protein</fullName>
    </recommendedName>
</protein>
<dbReference type="InterPro" id="IPR012347">
    <property type="entry name" value="Ferritin-like"/>
</dbReference>
<feature type="domain" description="DUF4142" evidence="1">
    <location>
        <begin position="20"/>
        <end position="161"/>
    </location>
</feature>
<dbReference type="InterPro" id="IPR025419">
    <property type="entry name" value="DUF4142"/>
</dbReference>
<evidence type="ECO:0000313" key="3">
    <source>
        <dbReference type="Proteomes" id="UP000241206"/>
    </source>
</evidence>
<name>A0A2T4HRI3_9SPHN</name>
<dbReference type="AlphaFoldDB" id="A0A2T4HRI3"/>
<evidence type="ECO:0000313" key="2">
    <source>
        <dbReference type="EMBL" id="PTD18413.1"/>
    </source>
</evidence>
<sequence length="166" mass="17539">MWVLLVTAAAAASQQGGGPNDAQIAHIAYTAGEIDVAAGRQALAKSHNRTVRAFAQEMVRDHAAVNEQALALVKRLGVTPEANPTSTALSAAAETKHAELSHLNGAAFDRAYVTNEVAYHRTVNGALRDTLIPSAQNGELKSLLQTGLTLFSEHQAHAEHLAMSLK</sequence>
<organism evidence="2 3">
    <name type="scientific">Edaphosphingomonas fennica</name>
    <dbReference type="NCBI Taxonomy" id="114404"/>
    <lineage>
        <taxon>Bacteria</taxon>
        <taxon>Pseudomonadati</taxon>
        <taxon>Pseudomonadota</taxon>
        <taxon>Alphaproteobacteria</taxon>
        <taxon>Sphingomonadales</taxon>
        <taxon>Rhizorhabdaceae</taxon>
        <taxon>Edaphosphingomonas</taxon>
    </lineage>
</organism>
<proteinExistence type="predicted"/>
<dbReference type="Pfam" id="PF13628">
    <property type="entry name" value="DUF4142"/>
    <property type="match status" value="1"/>
</dbReference>
<dbReference type="Proteomes" id="UP000241206">
    <property type="component" value="Unassembled WGS sequence"/>
</dbReference>
<dbReference type="PANTHER" id="PTHR38593:SF1">
    <property type="entry name" value="BLR2558 PROTEIN"/>
    <property type="match status" value="1"/>
</dbReference>
<gene>
    <name evidence="2" type="ORF">CV103_14970</name>
</gene>
<evidence type="ECO:0000259" key="1">
    <source>
        <dbReference type="Pfam" id="PF13628"/>
    </source>
</evidence>
<accession>A0A2T4HRI3</accession>
<dbReference type="Gene3D" id="1.20.1260.10">
    <property type="match status" value="1"/>
</dbReference>
<dbReference type="EMBL" id="PHHF01000064">
    <property type="protein sequence ID" value="PTD18413.1"/>
    <property type="molecule type" value="Genomic_DNA"/>
</dbReference>
<keyword evidence="3" id="KW-1185">Reference proteome</keyword>
<reference evidence="2 3" key="1">
    <citation type="submission" date="2017-11" db="EMBL/GenBank/DDBJ databases">
        <title>Sphingomonas oleivorans sp. nov., isolated from oil-contaminated soil.</title>
        <authorList>
            <person name="Wang L."/>
            <person name="Chen L."/>
        </authorList>
    </citation>
    <scope>NUCLEOTIDE SEQUENCE [LARGE SCALE GENOMIC DNA]</scope>
    <source>
        <strain evidence="2 3">K101</strain>
    </source>
</reference>